<sequence length="62" mass="6698">MECSNKEVKEWWEETIGRSGGTLQETRASGGCLTPPRSSFLNLPELGQGSPKTLPCPLSSFA</sequence>
<keyword evidence="3" id="KW-1185">Reference proteome</keyword>
<protein>
    <submittedName>
        <fullName evidence="2">Uncharacterized protein</fullName>
    </submittedName>
</protein>
<evidence type="ECO:0000256" key="1">
    <source>
        <dbReference type="SAM" id="MobiDB-lite"/>
    </source>
</evidence>
<evidence type="ECO:0000313" key="2">
    <source>
        <dbReference type="EMBL" id="MPC48549.1"/>
    </source>
</evidence>
<organism evidence="2 3">
    <name type="scientific">Portunus trituberculatus</name>
    <name type="common">Swimming crab</name>
    <name type="synonym">Neptunus trituberculatus</name>
    <dbReference type="NCBI Taxonomy" id="210409"/>
    <lineage>
        <taxon>Eukaryota</taxon>
        <taxon>Metazoa</taxon>
        <taxon>Ecdysozoa</taxon>
        <taxon>Arthropoda</taxon>
        <taxon>Crustacea</taxon>
        <taxon>Multicrustacea</taxon>
        <taxon>Malacostraca</taxon>
        <taxon>Eumalacostraca</taxon>
        <taxon>Eucarida</taxon>
        <taxon>Decapoda</taxon>
        <taxon>Pleocyemata</taxon>
        <taxon>Brachyura</taxon>
        <taxon>Eubrachyura</taxon>
        <taxon>Portunoidea</taxon>
        <taxon>Portunidae</taxon>
        <taxon>Portuninae</taxon>
        <taxon>Portunus</taxon>
    </lineage>
</organism>
<gene>
    <name evidence="2" type="ORF">E2C01_042324</name>
</gene>
<feature type="region of interest" description="Disordered" evidence="1">
    <location>
        <begin position="40"/>
        <end position="62"/>
    </location>
</feature>
<dbReference type="AlphaFoldDB" id="A0A5B7FTD5"/>
<evidence type="ECO:0000313" key="3">
    <source>
        <dbReference type="Proteomes" id="UP000324222"/>
    </source>
</evidence>
<proteinExistence type="predicted"/>
<accession>A0A5B7FTD5</accession>
<dbReference type="EMBL" id="VSRR010008347">
    <property type="protein sequence ID" value="MPC48549.1"/>
    <property type="molecule type" value="Genomic_DNA"/>
</dbReference>
<dbReference type="Proteomes" id="UP000324222">
    <property type="component" value="Unassembled WGS sequence"/>
</dbReference>
<name>A0A5B7FTD5_PORTR</name>
<reference evidence="2 3" key="1">
    <citation type="submission" date="2019-05" db="EMBL/GenBank/DDBJ databases">
        <title>Another draft genome of Portunus trituberculatus and its Hox gene families provides insights of decapod evolution.</title>
        <authorList>
            <person name="Jeong J.-H."/>
            <person name="Song I."/>
            <person name="Kim S."/>
            <person name="Choi T."/>
            <person name="Kim D."/>
            <person name="Ryu S."/>
            <person name="Kim W."/>
        </authorList>
    </citation>
    <scope>NUCLEOTIDE SEQUENCE [LARGE SCALE GENOMIC DNA]</scope>
    <source>
        <tissue evidence="2">Muscle</tissue>
    </source>
</reference>
<comment type="caution">
    <text evidence="2">The sequence shown here is derived from an EMBL/GenBank/DDBJ whole genome shotgun (WGS) entry which is preliminary data.</text>
</comment>